<protein>
    <submittedName>
        <fullName evidence="1">DeltaA</fullName>
    </submittedName>
</protein>
<proteinExistence type="predicted"/>
<dbReference type="AlphaFoldDB" id="A0A1A8GE32"/>
<feature type="non-terminal residue" evidence="1">
    <location>
        <position position="1"/>
    </location>
</feature>
<feature type="non-terminal residue" evidence="1">
    <location>
        <position position="56"/>
    </location>
</feature>
<gene>
    <name evidence="1" type="primary">DLA</name>
</gene>
<reference evidence="1" key="2">
    <citation type="submission" date="2016-06" db="EMBL/GenBank/DDBJ databases">
        <title>The genome of a short-lived fish provides insights into sex chromosome evolution and the genetic control of aging.</title>
        <authorList>
            <person name="Reichwald K."/>
            <person name="Felder M."/>
            <person name="Petzold A."/>
            <person name="Koch P."/>
            <person name="Groth M."/>
            <person name="Platzer M."/>
        </authorList>
    </citation>
    <scope>NUCLEOTIDE SEQUENCE</scope>
    <source>
        <tissue evidence="1">Brain</tissue>
    </source>
</reference>
<name>A0A1A8GE32_9TELE</name>
<reference evidence="1" key="1">
    <citation type="submission" date="2016-05" db="EMBL/GenBank/DDBJ databases">
        <authorList>
            <person name="Lavstsen T."/>
            <person name="Jespersen J.S."/>
        </authorList>
    </citation>
    <scope>NUCLEOTIDE SEQUENCE</scope>
    <source>
        <tissue evidence="1">Brain</tissue>
    </source>
</reference>
<sequence length="56" mass="6604">TLRVLFLQHLQPGLFWNPHAVAERRNDIKRWMFGHTGLLFTRLWTWAVPPPIATPV</sequence>
<evidence type="ECO:0000313" key="1">
    <source>
        <dbReference type="EMBL" id="SBQ70010.1"/>
    </source>
</evidence>
<accession>A0A1A8GE32</accession>
<organism evidence="1">
    <name type="scientific">Nothobranchius korthausae</name>
    <dbReference type="NCBI Taxonomy" id="1143690"/>
    <lineage>
        <taxon>Eukaryota</taxon>
        <taxon>Metazoa</taxon>
        <taxon>Chordata</taxon>
        <taxon>Craniata</taxon>
        <taxon>Vertebrata</taxon>
        <taxon>Euteleostomi</taxon>
        <taxon>Actinopterygii</taxon>
        <taxon>Neopterygii</taxon>
        <taxon>Teleostei</taxon>
        <taxon>Neoteleostei</taxon>
        <taxon>Acanthomorphata</taxon>
        <taxon>Ovalentaria</taxon>
        <taxon>Atherinomorphae</taxon>
        <taxon>Cyprinodontiformes</taxon>
        <taxon>Nothobranchiidae</taxon>
        <taxon>Nothobranchius</taxon>
    </lineage>
</organism>
<dbReference type="EMBL" id="HAEC01001933">
    <property type="protein sequence ID" value="SBQ70010.1"/>
    <property type="molecule type" value="Transcribed_RNA"/>
</dbReference>